<dbReference type="AlphaFoldDB" id="A0A6A6SXC8"/>
<keyword evidence="2 6" id="KW-0812">Transmembrane</keyword>
<evidence type="ECO:0000256" key="4">
    <source>
        <dbReference type="ARBA" id="ARBA00023136"/>
    </source>
</evidence>
<evidence type="ECO:0000256" key="5">
    <source>
        <dbReference type="SAM" id="MobiDB-lite"/>
    </source>
</evidence>
<dbReference type="EMBL" id="MU004434">
    <property type="protein sequence ID" value="KAF2651128.1"/>
    <property type="molecule type" value="Genomic_DNA"/>
</dbReference>
<reference evidence="7" key="1">
    <citation type="journal article" date="2020" name="Stud. Mycol.">
        <title>101 Dothideomycetes genomes: a test case for predicting lifestyles and emergence of pathogens.</title>
        <authorList>
            <person name="Haridas S."/>
            <person name="Albert R."/>
            <person name="Binder M."/>
            <person name="Bloem J."/>
            <person name="Labutti K."/>
            <person name="Salamov A."/>
            <person name="Andreopoulos B."/>
            <person name="Baker S."/>
            <person name="Barry K."/>
            <person name="Bills G."/>
            <person name="Bluhm B."/>
            <person name="Cannon C."/>
            <person name="Castanera R."/>
            <person name="Culley D."/>
            <person name="Daum C."/>
            <person name="Ezra D."/>
            <person name="Gonzalez J."/>
            <person name="Henrissat B."/>
            <person name="Kuo A."/>
            <person name="Liang C."/>
            <person name="Lipzen A."/>
            <person name="Lutzoni F."/>
            <person name="Magnuson J."/>
            <person name="Mondo S."/>
            <person name="Nolan M."/>
            <person name="Ohm R."/>
            <person name="Pangilinan J."/>
            <person name="Park H.-J."/>
            <person name="Ramirez L."/>
            <person name="Alfaro M."/>
            <person name="Sun H."/>
            <person name="Tritt A."/>
            <person name="Yoshinaga Y."/>
            <person name="Zwiers L.-H."/>
            <person name="Turgeon B."/>
            <person name="Goodwin S."/>
            <person name="Spatafora J."/>
            <person name="Crous P."/>
            <person name="Grigoriev I."/>
        </authorList>
    </citation>
    <scope>NUCLEOTIDE SEQUENCE</scope>
    <source>
        <strain evidence="7">CBS 122681</strain>
    </source>
</reference>
<dbReference type="InterPro" id="IPR002523">
    <property type="entry name" value="MgTranspt_CorA/ZnTranspt_ZntB"/>
</dbReference>
<dbReference type="SUPFAM" id="SSF144083">
    <property type="entry name" value="Magnesium transport protein CorA, transmembrane region"/>
    <property type="match status" value="1"/>
</dbReference>
<dbReference type="Proteomes" id="UP000799324">
    <property type="component" value="Unassembled WGS sequence"/>
</dbReference>
<dbReference type="Pfam" id="PF01544">
    <property type="entry name" value="CorA"/>
    <property type="match status" value="1"/>
</dbReference>
<name>A0A6A6SXC8_9PLEO</name>
<feature type="transmembrane region" description="Helical" evidence="6">
    <location>
        <begin position="408"/>
        <end position="430"/>
    </location>
</feature>
<feature type="region of interest" description="Disordered" evidence="5">
    <location>
        <begin position="1"/>
        <end position="24"/>
    </location>
</feature>
<dbReference type="PANTHER" id="PTHR47685:SF1">
    <property type="entry name" value="MAGNESIUM TRANSPORT PROTEIN CORA"/>
    <property type="match status" value="1"/>
</dbReference>
<evidence type="ECO:0008006" key="9">
    <source>
        <dbReference type="Google" id="ProtNLM"/>
    </source>
</evidence>
<gene>
    <name evidence="7" type="ORF">K491DRAFT_720142</name>
</gene>
<evidence type="ECO:0000256" key="1">
    <source>
        <dbReference type="ARBA" id="ARBA00004141"/>
    </source>
</evidence>
<dbReference type="InterPro" id="IPR045863">
    <property type="entry name" value="CorA_TM1_TM2"/>
</dbReference>
<dbReference type="Gene3D" id="1.20.58.340">
    <property type="entry name" value="Magnesium transport protein CorA, transmembrane region"/>
    <property type="match status" value="1"/>
</dbReference>
<protein>
    <recommendedName>
        <fullName evidence="9">Cora-domain-containing protein</fullName>
    </recommendedName>
</protein>
<evidence type="ECO:0000256" key="6">
    <source>
        <dbReference type="SAM" id="Phobius"/>
    </source>
</evidence>
<evidence type="ECO:0000256" key="2">
    <source>
        <dbReference type="ARBA" id="ARBA00022692"/>
    </source>
</evidence>
<feature type="transmembrane region" description="Helical" evidence="6">
    <location>
        <begin position="436"/>
        <end position="457"/>
    </location>
</feature>
<dbReference type="GO" id="GO:0016020">
    <property type="term" value="C:membrane"/>
    <property type="evidence" value="ECO:0007669"/>
    <property type="project" value="UniProtKB-SubCell"/>
</dbReference>
<keyword evidence="3 6" id="KW-1133">Transmembrane helix</keyword>
<evidence type="ECO:0000313" key="8">
    <source>
        <dbReference type="Proteomes" id="UP000799324"/>
    </source>
</evidence>
<comment type="subcellular location">
    <subcellularLocation>
        <location evidence="1">Membrane</location>
        <topology evidence="1">Multi-pass membrane protein</topology>
    </subcellularLocation>
</comment>
<dbReference type="InterPro" id="IPR050829">
    <property type="entry name" value="CorA_MIT"/>
</dbReference>
<feature type="compositionally biased region" description="Polar residues" evidence="5">
    <location>
        <begin position="1"/>
        <end position="18"/>
    </location>
</feature>
<keyword evidence="8" id="KW-1185">Reference proteome</keyword>
<organism evidence="7 8">
    <name type="scientific">Lophiostoma macrostomum CBS 122681</name>
    <dbReference type="NCBI Taxonomy" id="1314788"/>
    <lineage>
        <taxon>Eukaryota</taxon>
        <taxon>Fungi</taxon>
        <taxon>Dikarya</taxon>
        <taxon>Ascomycota</taxon>
        <taxon>Pezizomycotina</taxon>
        <taxon>Dothideomycetes</taxon>
        <taxon>Pleosporomycetidae</taxon>
        <taxon>Pleosporales</taxon>
        <taxon>Lophiostomataceae</taxon>
        <taxon>Lophiostoma</taxon>
    </lineage>
</organism>
<evidence type="ECO:0000256" key="3">
    <source>
        <dbReference type="ARBA" id="ARBA00022989"/>
    </source>
</evidence>
<dbReference type="OrthoDB" id="2830640at2759"/>
<dbReference type="PANTHER" id="PTHR47685">
    <property type="entry name" value="MAGNESIUM TRANSPORT PROTEIN CORA"/>
    <property type="match status" value="1"/>
</dbReference>
<proteinExistence type="predicted"/>
<evidence type="ECO:0000313" key="7">
    <source>
        <dbReference type="EMBL" id="KAF2651128.1"/>
    </source>
</evidence>
<accession>A0A6A6SXC8</accession>
<dbReference type="GO" id="GO:0046873">
    <property type="term" value="F:metal ion transmembrane transporter activity"/>
    <property type="evidence" value="ECO:0007669"/>
    <property type="project" value="InterPro"/>
</dbReference>
<sequence length="491" mass="55752">MATNTRKSSRVATGQWRNNAPPLISRASNISTEYPRVSRSFVGSIHDARRGSGLLANNNNFSETTEVDVFQTSRGSGLTHLALDETTFAEYLQENGGPSPPHENSLRVICCLLESRKDSSFNFRVSLSSDVARQLLTTLDVTPHFIGPLFGEPDYGAPGDFATLSEAGHVQRLEFCCQQPRWAIHRKSAPWCIYMTHSLATGATTYIVVCDREQSRFDVVKERLADIFNADRQTRSSLGDSINPFFLHCLISHEVFLDAVPSITQVRHQLYDALDRVDRYAETDADGRKRTELEELTIKLHIVSQETDRMYANVEMSGMIVGRLTQAHQRYRKVVEDDVAMRDSLEKTSDALAYLFETIESQKRWLHSYKSRKDIAMNLVFNLVTQQDSATGTMIAREAKADGSSMRVIATLTMVFLPGTFMSSVFGMAVMQTAHWWLYVALTLPLTFMVFFIWWLWQKFEGLSDLHQKIRRRSPKTEKEHLSEGRPQQTA</sequence>
<keyword evidence="4 6" id="KW-0472">Membrane</keyword>